<dbReference type="AlphaFoldDB" id="A0A443SSF1"/>
<dbReference type="InterPro" id="IPR001910">
    <property type="entry name" value="Inosine/uridine_hydrolase_dom"/>
</dbReference>
<proteinExistence type="inferred from homology"/>
<comment type="caution">
    <text evidence="3">The sequence shown here is derived from an EMBL/GenBank/DDBJ whole genome shotgun (WGS) entry which is preliminary data.</text>
</comment>
<dbReference type="PANTHER" id="PTHR46190">
    <property type="entry name" value="SI:CH211-201H21.5-RELATED"/>
    <property type="match status" value="1"/>
</dbReference>
<dbReference type="VEuPathDB" id="VectorBase:LDEU001665"/>
<dbReference type="InterPro" id="IPR036452">
    <property type="entry name" value="Ribo_hydro-like"/>
</dbReference>
<keyword evidence="4" id="KW-1185">Reference proteome</keyword>
<organism evidence="3 4">
    <name type="scientific">Leptotrombidium deliense</name>
    <dbReference type="NCBI Taxonomy" id="299467"/>
    <lineage>
        <taxon>Eukaryota</taxon>
        <taxon>Metazoa</taxon>
        <taxon>Ecdysozoa</taxon>
        <taxon>Arthropoda</taxon>
        <taxon>Chelicerata</taxon>
        <taxon>Arachnida</taxon>
        <taxon>Acari</taxon>
        <taxon>Acariformes</taxon>
        <taxon>Trombidiformes</taxon>
        <taxon>Prostigmata</taxon>
        <taxon>Anystina</taxon>
        <taxon>Parasitengona</taxon>
        <taxon>Trombiculoidea</taxon>
        <taxon>Trombiculidae</taxon>
        <taxon>Leptotrombidium</taxon>
    </lineage>
</organism>
<evidence type="ECO:0000259" key="2">
    <source>
        <dbReference type="Pfam" id="PF01156"/>
    </source>
</evidence>
<evidence type="ECO:0000313" key="4">
    <source>
        <dbReference type="Proteomes" id="UP000288716"/>
    </source>
</evidence>
<evidence type="ECO:0000313" key="3">
    <source>
        <dbReference type="EMBL" id="RWS30375.1"/>
    </source>
</evidence>
<accession>A0A443SSF1</accession>
<protein>
    <submittedName>
        <fullName evidence="3">Inosine-uridine preferring nucleoside hydrolase-like protein</fullName>
    </submittedName>
</protein>
<dbReference type="Pfam" id="PF01156">
    <property type="entry name" value="IU_nuc_hydro"/>
    <property type="match status" value="1"/>
</dbReference>
<name>A0A443SSF1_9ACAR</name>
<reference evidence="3 4" key="1">
    <citation type="journal article" date="2018" name="Gigascience">
        <title>Genomes of trombidid mites reveal novel predicted allergens and laterally-transferred genes associated with secondary metabolism.</title>
        <authorList>
            <person name="Dong X."/>
            <person name="Chaisiri K."/>
            <person name="Xia D."/>
            <person name="Armstrong S.D."/>
            <person name="Fang Y."/>
            <person name="Donnelly M.J."/>
            <person name="Kadowaki T."/>
            <person name="McGarry J.W."/>
            <person name="Darby A.C."/>
            <person name="Makepeace B.L."/>
        </authorList>
    </citation>
    <scope>NUCLEOTIDE SEQUENCE [LARGE SCALE GENOMIC DNA]</scope>
    <source>
        <strain evidence="3">UoL-UT</strain>
    </source>
</reference>
<dbReference type="Gene3D" id="3.90.245.10">
    <property type="entry name" value="Ribonucleoside hydrolase-like"/>
    <property type="match status" value="1"/>
</dbReference>
<dbReference type="PANTHER" id="PTHR46190:SF1">
    <property type="entry name" value="SI:CH211-201H21.5"/>
    <property type="match status" value="1"/>
</dbReference>
<dbReference type="EMBL" id="NCKV01000529">
    <property type="protein sequence ID" value="RWS30375.1"/>
    <property type="molecule type" value="Genomic_DNA"/>
</dbReference>
<evidence type="ECO:0000256" key="1">
    <source>
        <dbReference type="ARBA" id="ARBA00009176"/>
    </source>
</evidence>
<keyword evidence="3" id="KW-0378">Hydrolase</keyword>
<feature type="domain" description="Inosine/uridine-preferring nucleoside hydrolase" evidence="2">
    <location>
        <begin position="3"/>
        <end position="258"/>
    </location>
</feature>
<dbReference type="SUPFAM" id="SSF53590">
    <property type="entry name" value="Nucleoside hydrolase"/>
    <property type="match status" value="1"/>
</dbReference>
<dbReference type="OrthoDB" id="432381at2759"/>
<dbReference type="STRING" id="299467.A0A443SSF1"/>
<dbReference type="GO" id="GO:0016799">
    <property type="term" value="F:hydrolase activity, hydrolyzing N-glycosyl compounds"/>
    <property type="evidence" value="ECO:0007669"/>
    <property type="project" value="InterPro"/>
</dbReference>
<dbReference type="InterPro" id="IPR052775">
    <property type="entry name" value="IUN_hydrolase"/>
</dbReference>
<comment type="similarity">
    <text evidence="1">Belongs to the IUNH family.</text>
</comment>
<sequence>MKQYQIVAITTLFGNTIVDNVVNNVILTLKIMNANSIPVYRGAHSSLVSESLTDSYFGKDGLSNASYFYETSHGQLQSEHAVNALVRLVKQFPERITILCMGPLTNIALAFLMEPNFFRLTKHIYILGGNVNAVGNVKPTAEFNFFLDPEATRVVLKNAVCPVTIVPWETLKTHPLSWESYKKLTDLNTKKSVFFQQITKVLFDRKDPALNGFGGGDFLLAATFFYPKIILGTERWMIDIELNGFLTRGQLVVDKRVVLPKGFIFVVKLNTEMLFYLYYRTLIH</sequence>
<gene>
    <name evidence="3" type="ORF">B4U80_08762</name>
</gene>
<dbReference type="Proteomes" id="UP000288716">
    <property type="component" value="Unassembled WGS sequence"/>
</dbReference>